<sequence length="753" mass="86147">MSSELSINFKSGSREPLARMTVFGEAGITSLTENGRYEYELDSPRFSLKEVPRVITHSRIHHDNERGRIEPGNYVGLLKLELLDKETGVTVSTTHIDIRSTKLGYEDEYRSMLENIADRCADFLLQLESPVEQPLIPDGLTEATLAQRLYFLKSLLGGEDFQQAIQRIVTMPNTQWREEFRTIDVHRSRRLGRYEVRQLASAGRRMEVPAGHPLRDTMETIPKRIEIRDKRDTVDTPENRFVKHTLILFFQTLEDLIARLTAQGDEMYPGLRSEITMLLEDLEETLSHDMFKQVSQPELLPLNSPVLQRKEGYRQVLRAWMLFELAARLSWDGGDDVYEGGKRDVAALYEYWVFFKLLDLVSGLFELKKTPVENLINDKDLVLKLKAGKQLPIEGIYRGAGRPLSVEFSYNRTFGGKKDYPAGGSWSRQMRPDYTLSLWPDGFTQDEAEEQELITHVHFDAKYKVDSLTKLFGGENENLDEEKAAQRAGNYKRGDLLKMHAYRDAIRRSAGAYVLYPGNEKEQMPFRGFHELLPGLGAFPLRPNNPDDGSVALERFLKEVVAHVCNRATQREQQTYHTYRIHKDDPPDAVREAVPERDESGRMAPAKEIFVIHGWHNGDENLAWVLKSGLYNFRTGERRGSLRLHHSVSGASYLLLHGAGEFRSGGTLFKITGEGPRIFSKEDLIKNDYPGNPSQYCYLMFDVEPLDRCDPLAAYDWDLKKIEGIDDRRGSPVPKKGIPLNTFMKGAVPKKER</sequence>
<dbReference type="Pfam" id="PF09823">
    <property type="entry name" value="DUF2357"/>
    <property type="match status" value="1"/>
</dbReference>
<evidence type="ECO:0000313" key="2">
    <source>
        <dbReference type="EMBL" id="MDZ8118199.1"/>
    </source>
</evidence>
<protein>
    <submittedName>
        <fullName evidence="2">DUF2357 domain-containing protein</fullName>
    </submittedName>
</protein>
<dbReference type="RefSeq" id="WP_322607997.1">
    <property type="nucleotide sequence ID" value="NZ_JARVCO010000007.1"/>
</dbReference>
<keyword evidence="3" id="KW-1185">Reference proteome</keyword>
<feature type="domain" description="DUF2357" evidence="1">
    <location>
        <begin position="67"/>
        <end position="320"/>
    </location>
</feature>
<dbReference type="InterPro" id="IPR018633">
    <property type="entry name" value="DUF2357"/>
</dbReference>
<evidence type="ECO:0000313" key="3">
    <source>
        <dbReference type="Proteomes" id="UP001290861"/>
    </source>
</evidence>
<dbReference type="Pfam" id="PF04411">
    <property type="entry name" value="PDDEXK_7"/>
    <property type="match status" value="1"/>
</dbReference>
<organism evidence="2 3">
    <name type="scientific">Pontiella agarivorans</name>
    <dbReference type="NCBI Taxonomy" id="3038953"/>
    <lineage>
        <taxon>Bacteria</taxon>
        <taxon>Pseudomonadati</taxon>
        <taxon>Kiritimatiellota</taxon>
        <taxon>Kiritimatiellia</taxon>
        <taxon>Kiritimatiellales</taxon>
        <taxon>Pontiellaceae</taxon>
        <taxon>Pontiella</taxon>
    </lineage>
</organism>
<name>A0ABU5MVG1_9BACT</name>
<gene>
    <name evidence="2" type="ORF">P9H32_06110</name>
</gene>
<proteinExistence type="predicted"/>
<comment type="caution">
    <text evidence="2">The sequence shown here is derived from an EMBL/GenBank/DDBJ whole genome shotgun (WGS) entry which is preliminary data.</text>
</comment>
<reference evidence="2 3" key="1">
    <citation type="journal article" date="2024" name="Appl. Environ. Microbiol.">
        <title>Pontiella agarivorans sp. nov., a novel marine anaerobic bacterium capable of degrading macroalgal polysaccharides and fixing nitrogen.</title>
        <authorList>
            <person name="Liu N."/>
            <person name="Kivenson V."/>
            <person name="Peng X."/>
            <person name="Cui Z."/>
            <person name="Lankiewicz T.S."/>
            <person name="Gosselin K.M."/>
            <person name="English C.J."/>
            <person name="Blair E.M."/>
            <person name="O'Malley M.A."/>
            <person name="Valentine D.L."/>
        </authorList>
    </citation>
    <scope>NUCLEOTIDE SEQUENCE [LARGE SCALE GENOMIC DNA]</scope>
    <source>
        <strain evidence="2 3">NLcol2</strain>
    </source>
</reference>
<dbReference type="Proteomes" id="UP001290861">
    <property type="component" value="Unassembled WGS sequence"/>
</dbReference>
<dbReference type="InterPro" id="IPR007505">
    <property type="entry name" value="PDDEXK_7"/>
</dbReference>
<accession>A0ABU5MVG1</accession>
<evidence type="ECO:0000259" key="1">
    <source>
        <dbReference type="Pfam" id="PF09823"/>
    </source>
</evidence>
<dbReference type="EMBL" id="JARVCO010000007">
    <property type="protein sequence ID" value="MDZ8118199.1"/>
    <property type="molecule type" value="Genomic_DNA"/>
</dbReference>